<dbReference type="SUPFAM" id="SSF48371">
    <property type="entry name" value="ARM repeat"/>
    <property type="match status" value="1"/>
</dbReference>
<keyword evidence="3" id="KW-0221">Differentiation</keyword>
<evidence type="ECO:0000256" key="2">
    <source>
        <dbReference type="ARBA" id="ARBA00022737"/>
    </source>
</evidence>
<proteinExistence type="predicted"/>
<dbReference type="PROSITE" id="PS50302">
    <property type="entry name" value="PUM"/>
    <property type="match status" value="4"/>
</dbReference>
<dbReference type="InterPro" id="IPR011989">
    <property type="entry name" value="ARM-like"/>
</dbReference>
<dbReference type="GO" id="GO:0003730">
    <property type="term" value="F:mRNA 3'-UTR binding"/>
    <property type="evidence" value="ECO:0007669"/>
    <property type="project" value="TreeGrafter"/>
</dbReference>
<keyword evidence="1" id="KW-0217">Developmental protein</keyword>
<name>A0AAF3FEU0_9BILA</name>
<dbReference type="GO" id="GO:0030154">
    <property type="term" value="P:cell differentiation"/>
    <property type="evidence" value="ECO:0007669"/>
    <property type="project" value="UniProtKB-KW"/>
</dbReference>
<keyword evidence="7" id="KW-1185">Reference proteome</keyword>
<evidence type="ECO:0000259" key="6">
    <source>
        <dbReference type="PROSITE" id="PS50303"/>
    </source>
</evidence>
<dbReference type="Proteomes" id="UP000887575">
    <property type="component" value="Unassembled WGS sequence"/>
</dbReference>
<feature type="repeat" description="Pumilio" evidence="4">
    <location>
        <begin position="373"/>
        <end position="408"/>
    </location>
</feature>
<feature type="repeat" description="Pumilio" evidence="4">
    <location>
        <begin position="204"/>
        <end position="239"/>
    </location>
</feature>
<dbReference type="PANTHER" id="PTHR12537">
    <property type="entry name" value="RNA BINDING PROTEIN PUMILIO-RELATED"/>
    <property type="match status" value="1"/>
</dbReference>
<dbReference type="GO" id="GO:0010608">
    <property type="term" value="P:post-transcriptional regulation of gene expression"/>
    <property type="evidence" value="ECO:0007669"/>
    <property type="project" value="TreeGrafter"/>
</dbReference>
<dbReference type="GO" id="GO:0005737">
    <property type="term" value="C:cytoplasm"/>
    <property type="evidence" value="ECO:0007669"/>
    <property type="project" value="TreeGrafter"/>
</dbReference>
<sequence length="509" mass="58551">MDRQPGYGMGKANPYGHGPLKKDKEKKNGRINSQAPDYPCLISGQNSVPNSKVWGFSSAYEYQSAFPPNIYLNKWPQESFPRLNDSFEANLVTCLSRSDVDMPINSRCVLPPKTMDAERRNIIYTLPQVVEEHLLEIFARDKIGCKFLQENFPSSGTLKDEMYTQLMAKQGFPNLSRDVFGNFFAQLLIENADTKLKKDWIGKSISGCVRDLCLNRYSCRVVQRALEYLPEEWTTVLLEELGRSNCLQLAIDQNANHVIQKIMDIFEVSKWAFLIEQLVSDDDLFFKTIESKYGCRVVQLAVDILAKRVEAAGDVDKFYKRTTIAAELLDRVLETVLQHCQRLAINEFSNYVVQHVIATDSLSYYRDKIIEDCLLRNLLSFSQEKFASHVVEKALHHAPIDMLHAMMEEIFDGYIPDPETEKQCLDILLFHQYGNYIVQRMLIICLDWLDTIEKKKNTVLINAPLYKSWAYRLEALIQANATRLKKYSSGKKILTTLQQFRSSHPRPPA</sequence>
<dbReference type="InterPro" id="IPR033133">
    <property type="entry name" value="PUM-HD"/>
</dbReference>
<accession>A0AAF3FEU0</accession>
<feature type="repeat" description="Pumilio" evidence="4">
    <location>
        <begin position="240"/>
        <end position="276"/>
    </location>
</feature>
<evidence type="ECO:0000256" key="1">
    <source>
        <dbReference type="ARBA" id="ARBA00022473"/>
    </source>
</evidence>
<reference evidence="8" key="1">
    <citation type="submission" date="2024-02" db="UniProtKB">
        <authorList>
            <consortium name="WormBaseParasite"/>
        </authorList>
    </citation>
    <scope>IDENTIFICATION</scope>
</reference>
<dbReference type="InterPro" id="IPR001313">
    <property type="entry name" value="Pumilio_RNA-bd_rpt"/>
</dbReference>
<dbReference type="SMART" id="SM00025">
    <property type="entry name" value="Pumilio"/>
    <property type="match status" value="7"/>
</dbReference>
<dbReference type="Gene3D" id="1.25.10.10">
    <property type="entry name" value="Leucine-rich Repeat Variant"/>
    <property type="match status" value="1"/>
</dbReference>
<keyword evidence="2" id="KW-0677">Repeat</keyword>
<dbReference type="AlphaFoldDB" id="A0AAF3FEU0"/>
<dbReference type="Pfam" id="PF00806">
    <property type="entry name" value="PUF"/>
    <property type="match status" value="6"/>
</dbReference>
<dbReference type="PANTHER" id="PTHR12537:SF112">
    <property type="entry name" value="FEM-3 MRNA-BINDING FACTOR 1-RELATED"/>
    <property type="match status" value="1"/>
</dbReference>
<evidence type="ECO:0000313" key="7">
    <source>
        <dbReference type="Proteomes" id="UP000887575"/>
    </source>
</evidence>
<feature type="repeat" description="Pumilio" evidence="4">
    <location>
        <begin position="335"/>
        <end position="371"/>
    </location>
</feature>
<feature type="region of interest" description="Disordered" evidence="5">
    <location>
        <begin position="1"/>
        <end position="36"/>
    </location>
</feature>
<dbReference type="WBParaSite" id="MBELARI_LOCUS5324">
    <property type="protein sequence ID" value="MBELARI_LOCUS5324"/>
    <property type="gene ID" value="MBELARI_LOCUS5324"/>
</dbReference>
<organism evidence="7 8">
    <name type="scientific">Mesorhabditis belari</name>
    <dbReference type="NCBI Taxonomy" id="2138241"/>
    <lineage>
        <taxon>Eukaryota</taxon>
        <taxon>Metazoa</taxon>
        <taxon>Ecdysozoa</taxon>
        <taxon>Nematoda</taxon>
        <taxon>Chromadorea</taxon>
        <taxon>Rhabditida</taxon>
        <taxon>Rhabditina</taxon>
        <taxon>Rhabditomorpha</taxon>
        <taxon>Rhabditoidea</taxon>
        <taxon>Rhabditidae</taxon>
        <taxon>Mesorhabditinae</taxon>
        <taxon>Mesorhabditis</taxon>
    </lineage>
</organism>
<evidence type="ECO:0000256" key="3">
    <source>
        <dbReference type="ARBA" id="ARBA00022782"/>
    </source>
</evidence>
<dbReference type="GO" id="GO:0005634">
    <property type="term" value="C:nucleus"/>
    <property type="evidence" value="ECO:0007669"/>
    <property type="project" value="TreeGrafter"/>
</dbReference>
<evidence type="ECO:0000256" key="5">
    <source>
        <dbReference type="SAM" id="MobiDB-lite"/>
    </source>
</evidence>
<feature type="domain" description="PUM-HD" evidence="6">
    <location>
        <begin position="106"/>
        <end position="501"/>
    </location>
</feature>
<evidence type="ECO:0000256" key="4">
    <source>
        <dbReference type="PROSITE-ProRule" id="PRU00317"/>
    </source>
</evidence>
<dbReference type="PROSITE" id="PS50303">
    <property type="entry name" value="PUM_HD"/>
    <property type="match status" value="1"/>
</dbReference>
<dbReference type="InterPro" id="IPR016024">
    <property type="entry name" value="ARM-type_fold"/>
</dbReference>
<protein>
    <submittedName>
        <fullName evidence="8">PUM-HD domain-containing protein</fullName>
    </submittedName>
</protein>
<evidence type="ECO:0000313" key="8">
    <source>
        <dbReference type="WBParaSite" id="MBELARI_LOCUS5324"/>
    </source>
</evidence>